<keyword evidence="4" id="KW-1185">Reference proteome</keyword>
<dbReference type="STRING" id="325452.A0A3R7J5I1"/>
<dbReference type="Proteomes" id="UP000285624">
    <property type="component" value="Unassembled WGS sequence"/>
</dbReference>
<comment type="caution">
    <text evidence="2">The sequence shown here is derived from an EMBL/GenBank/DDBJ whole genome shotgun (WGS) entry which is preliminary data.</text>
</comment>
<organism evidence="2 5">
    <name type="scientific">Phytophthora kernoviae</name>
    <dbReference type="NCBI Taxonomy" id="325452"/>
    <lineage>
        <taxon>Eukaryota</taxon>
        <taxon>Sar</taxon>
        <taxon>Stramenopiles</taxon>
        <taxon>Oomycota</taxon>
        <taxon>Peronosporomycetes</taxon>
        <taxon>Peronosporales</taxon>
        <taxon>Peronosporaceae</taxon>
        <taxon>Phytophthora</taxon>
    </lineage>
</organism>
<evidence type="ECO:0000313" key="5">
    <source>
        <dbReference type="Proteomes" id="UP000285883"/>
    </source>
</evidence>
<dbReference type="EMBL" id="MBDN02000008">
    <property type="protein sequence ID" value="RLN85497.1"/>
    <property type="molecule type" value="Genomic_DNA"/>
</dbReference>
<evidence type="ECO:0000313" key="1">
    <source>
        <dbReference type="EMBL" id="KAG2532157.1"/>
    </source>
</evidence>
<sequence>MVANRKRESSLGRALREYGKRNRELQASVVAARQQLHSIMSAFRSSEKRKEQAVTANRDLKRSLVVERCQRTDLLHQCKELEGCLDSCQSSAFESQTRAKGLENDNGVLQHAVTQLVAYAQELMSSQQSLQSELTKLEVTGKRQPAVYG</sequence>
<reference evidence="1" key="1">
    <citation type="journal article" date="2015" name="Genom Data">
        <title>Genome sequences of six Phytophthora species associated with forests in New Zealand.</title>
        <authorList>
            <person name="Studholme D.J."/>
            <person name="McDougal R.L."/>
            <person name="Sambles C."/>
            <person name="Hansen E."/>
            <person name="Hardy G."/>
            <person name="Grant M."/>
            <person name="Ganley R.J."/>
            <person name="Williams N.M."/>
        </authorList>
    </citation>
    <scope>NUCLEOTIDE SEQUENCE</scope>
    <source>
        <strain evidence="1">NZFS 2646</strain>
    </source>
</reference>
<dbReference type="Proteomes" id="UP000785171">
    <property type="component" value="Unassembled WGS sequence"/>
</dbReference>
<dbReference type="EMBL" id="MAYM02001187">
    <property type="protein sequence ID" value="RLN26104.1"/>
    <property type="molecule type" value="Genomic_DNA"/>
</dbReference>
<proteinExistence type="predicted"/>
<reference evidence="4 5" key="2">
    <citation type="submission" date="2018-07" db="EMBL/GenBank/DDBJ databases">
        <title>Genome sequencing of oomycete isolates from Chile give support for New Zealand origin for Phytophthora kernoviae and make available the first Nothophytophthora sp. genome.</title>
        <authorList>
            <person name="Studholme D.J."/>
            <person name="Sanfuentes E."/>
            <person name="Panda P."/>
            <person name="Hill R."/>
            <person name="Sambles C."/>
            <person name="Grant M."/>
            <person name="Williams N.M."/>
            <person name="Mcdougal R.L."/>
        </authorList>
    </citation>
    <scope>NUCLEOTIDE SEQUENCE [LARGE SCALE GENOMIC DNA]</scope>
    <source>
        <strain evidence="2">Chile2</strain>
        <strain evidence="3">Chile4</strain>
    </source>
</reference>
<name>A0A3R7J5I1_9STRA</name>
<dbReference type="EMBL" id="JPWV03000006">
    <property type="protein sequence ID" value="KAG2532157.1"/>
    <property type="molecule type" value="Genomic_DNA"/>
</dbReference>
<dbReference type="AlphaFoldDB" id="A0A3R7J5I1"/>
<accession>A0A3R7J5I1</accession>
<evidence type="ECO:0000313" key="2">
    <source>
        <dbReference type="EMBL" id="RLN26104.1"/>
    </source>
</evidence>
<evidence type="ECO:0000313" key="4">
    <source>
        <dbReference type="Proteomes" id="UP000285624"/>
    </source>
</evidence>
<evidence type="ECO:0000313" key="3">
    <source>
        <dbReference type="EMBL" id="RLN85497.1"/>
    </source>
</evidence>
<dbReference type="Proteomes" id="UP000285883">
    <property type="component" value="Unassembled WGS sequence"/>
</dbReference>
<protein>
    <submittedName>
        <fullName evidence="2">Uncharacterized protein</fullName>
    </submittedName>
</protein>
<reference evidence="1" key="3">
    <citation type="submission" date="2020-06" db="EMBL/GenBank/DDBJ databases">
        <authorList>
            <person name="Studholme D.J."/>
        </authorList>
    </citation>
    <scope>NUCLEOTIDE SEQUENCE</scope>
    <source>
        <strain evidence="1">NZFS 2646</strain>
    </source>
</reference>
<gene>
    <name evidence="2" type="ORF">BBI17_000619</name>
    <name evidence="3" type="ORF">BBO99_00000580</name>
    <name evidence="1" type="ORF">JM16_000483</name>
</gene>